<dbReference type="PANTHER" id="PTHR33395:SF22">
    <property type="entry name" value="REVERSE TRANSCRIPTASE DOMAIN-CONTAINING PROTEIN"/>
    <property type="match status" value="1"/>
</dbReference>
<keyword evidence="6" id="KW-0732">Signal</keyword>
<keyword evidence="9" id="KW-1185">Reference proteome</keyword>
<dbReference type="Gene3D" id="3.30.40.10">
    <property type="entry name" value="Zinc/RING finger domain, C3HC4 (zinc finger)"/>
    <property type="match status" value="1"/>
</dbReference>
<dbReference type="PROSITE" id="PS01359">
    <property type="entry name" value="ZF_PHD_1"/>
    <property type="match status" value="1"/>
</dbReference>
<evidence type="ECO:0000259" key="7">
    <source>
        <dbReference type="PROSITE" id="PS50016"/>
    </source>
</evidence>
<dbReference type="InterPro" id="IPR036691">
    <property type="entry name" value="Endo/exonu/phosph_ase_sf"/>
</dbReference>
<feature type="chain" id="PRO_5042886391" description="PHD-type domain-containing protein" evidence="6">
    <location>
        <begin position="20"/>
        <end position="593"/>
    </location>
</feature>
<dbReference type="InterPro" id="IPR005135">
    <property type="entry name" value="Endo/exonuclease/phosphatase"/>
</dbReference>
<evidence type="ECO:0000256" key="2">
    <source>
        <dbReference type="ARBA" id="ARBA00022771"/>
    </source>
</evidence>
<dbReference type="SUPFAM" id="SSF57903">
    <property type="entry name" value="FYVE/PHD zinc finger"/>
    <property type="match status" value="1"/>
</dbReference>
<feature type="region of interest" description="Disordered" evidence="5">
    <location>
        <begin position="564"/>
        <end position="593"/>
    </location>
</feature>
<gene>
    <name evidence="8" type="ORF">SNE40_004902</name>
</gene>
<keyword evidence="2 4" id="KW-0863">Zinc-finger</keyword>
<protein>
    <recommendedName>
        <fullName evidence="7">PHD-type domain-containing protein</fullName>
    </recommendedName>
</protein>
<dbReference type="InterPro" id="IPR013083">
    <property type="entry name" value="Znf_RING/FYVE/PHD"/>
</dbReference>
<dbReference type="InterPro" id="IPR019787">
    <property type="entry name" value="Znf_PHD-finger"/>
</dbReference>
<reference evidence="8 9" key="1">
    <citation type="submission" date="2024-01" db="EMBL/GenBank/DDBJ databases">
        <title>The genome of the rayed Mediterranean limpet Patella caerulea (Linnaeus, 1758).</title>
        <authorList>
            <person name="Anh-Thu Weber A."/>
            <person name="Halstead-Nussloch G."/>
        </authorList>
    </citation>
    <scope>NUCLEOTIDE SEQUENCE [LARGE SCALE GENOMIC DNA]</scope>
    <source>
        <strain evidence="8">AATW-2023a</strain>
        <tissue evidence="8">Whole specimen</tissue>
    </source>
</reference>
<organism evidence="8 9">
    <name type="scientific">Patella caerulea</name>
    <name type="common">Rayed Mediterranean limpet</name>
    <dbReference type="NCBI Taxonomy" id="87958"/>
    <lineage>
        <taxon>Eukaryota</taxon>
        <taxon>Metazoa</taxon>
        <taxon>Spiralia</taxon>
        <taxon>Lophotrochozoa</taxon>
        <taxon>Mollusca</taxon>
        <taxon>Gastropoda</taxon>
        <taxon>Patellogastropoda</taxon>
        <taxon>Patelloidea</taxon>
        <taxon>Patellidae</taxon>
        <taxon>Patella</taxon>
    </lineage>
</organism>
<dbReference type="PANTHER" id="PTHR33395">
    <property type="entry name" value="TRANSCRIPTASE, PUTATIVE-RELATED-RELATED"/>
    <property type="match status" value="1"/>
</dbReference>
<dbReference type="PROSITE" id="PS50016">
    <property type="entry name" value="ZF_PHD_2"/>
    <property type="match status" value="1"/>
</dbReference>
<keyword evidence="1" id="KW-0479">Metal-binding</keyword>
<evidence type="ECO:0000256" key="6">
    <source>
        <dbReference type="SAM" id="SignalP"/>
    </source>
</evidence>
<dbReference type="GO" id="GO:0031012">
    <property type="term" value="C:extracellular matrix"/>
    <property type="evidence" value="ECO:0007669"/>
    <property type="project" value="TreeGrafter"/>
</dbReference>
<proteinExistence type="predicted"/>
<dbReference type="SMART" id="SM00249">
    <property type="entry name" value="PHD"/>
    <property type="match status" value="1"/>
</dbReference>
<dbReference type="Proteomes" id="UP001347796">
    <property type="component" value="Unassembled WGS sequence"/>
</dbReference>
<evidence type="ECO:0000256" key="5">
    <source>
        <dbReference type="SAM" id="MobiDB-lite"/>
    </source>
</evidence>
<evidence type="ECO:0000256" key="1">
    <source>
        <dbReference type="ARBA" id="ARBA00022723"/>
    </source>
</evidence>
<dbReference type="GO" id="GO:0003824">
    <property type="term" value="F:catalytic activity"/>
    <property type="evidence" value="ECO:0007669"/>
    <property type="project" value="InterPro"/>
</dbReference>
<dbReference type="InterPro" id="IPR001965">
    <property type="entry name" value="Znf_PHD"/>
</dbReference>
<feature type="signal peptide" evidence="6">
    <location>
        <begin position="1"/>
        <end position="19"/>
    </location>
</feature>
<evidence type="ECO:0000313" key="8">
    <source>
        <dbReference type="EMBL" id="KAK6188800.1"/>
    </source>
</evidence>
<accession>A0AAN8PYQ1</accession>
<dbReference type="GO" id="GO:0007508">
    <property type="term" value="P:larval heart development"/>
    <property type="evidence" value="ECO:0007669"/>
    <property type="project" value="TreeGrafter"/>
</dbReference>
<sequence length="593" mass="68413">MYFTLSLVFTVALVSNLSPNSLVCIQNRSVTRKNKIQYSHFEHYLYATPLRKNSLLEHGFQPRSCLAYLTIILLAASNDIESNPGPSPDLQDQSTIYPCGTCDKPVTWENRAVLCDNCDQWYHIHCQDVHSKTYSNLNEDSNIRWDCIICDQPNYSVVCYDLLNLETSNHFSVLSDTPFDSPDPSRRLEPIHSSTPNRTQNHHQKKTKPFRILNINCQSIKKKQCRLEDVLESLKPDAVIATATWLDPSITDNQAFPANYKIWRRDRTTSSGGGVLIAIEDDYISNEVPELQTDCEIIWTRINFVGRKDLYVCSYYTPKTSDEHSLSQLEESLHRASNIQNSFLIVGGDFNLPGWDWKRKILKPNTQHPNLHYKLTDILDDHGLVQLVEEPTRNNNILDLMLTNLPSKVQRVEVIPGIADHDIVFTELDLSPVIHRQTPRQIPLYRKAKWDNMRTDMKEIQNTTEEMTSSHTSINEIWDTFQVALEKSSSLNIPSKTAKRKDGSPWITDEIRKLIKKRDRLYKKKKKSADKGHIEKFKTIKHLIQKKQRHAYWNYIEDIILPKETETSTTSDKNNSKKDFGPSSNIKKLTTAT</sequence>
<evidence type="ECO:0000256" key="3">
    <source>
        <dbReference type="ARBA" id="ARBA00022833"/>
    </source>
</evidence>
<dbReference type="EMBL" id="JAZGQO010000003">
    <property type="protein sequence ID" value="KAK6188800.1"/>
    <property type="molecule type" value="Genomic_DNA"/>
</dbReference>
<dbReference type="Gene3D" id="3.60.10.10">
    <property type="entry name" value="Endonuclease/exonuclease/phosphatase"/>
    <property type="match status" value="1"/>
</dbReference>
<evidence type="ECO:0000313" key="9">
    <source>
        <dbReference type="Proteomes" id="UP001347796"/>
    </source>
</evidence>
<dbReference type="AlphaFoldDB" id="A0AAN8PYQ1"/>
<keyword evidence="3" id="KW-0862">Zinc</keyword>
<dbReference type="InterPro" id="IPR019786">
    <property type="entry name" value="Zinc_finger_PHD-type_CS"/>
</dbReference>
<dbReference type="GO" id="GO:0008270">
    <property type="term" value="F:zinc ion binding"/>
    <property type="evidence" value="ECO:0007669"/>
    <property type="project" value="UniProtKB-KW"/>
</dbReference>
<dbReference type="Pfam" id="PF14529">
    <property type="entry name" value="Exo_endo_phos_2"/>
    <property type="match status" value="1"/>
</dbReference>
<dbReference type="GO" id="GO:0061343">
    <property type="term" value="P:cell adhesion involved in heart morphogenesis"/>
    <property type="evidence" value="ECO:0007669"/>
    <property type="project" value="TreeGrafter"/>
</dbReference>
<dbReference type="SUPFAM" id="SSF56219">
    <property type="entry name" value="DNase I-like"/>
    <property type="match status" value="1"/>
</dbReference>
<dbReference type="InterPro" id="IPR011011">
    <property type="entry name" value="Znf_FYVE_PHD"/>
</dbReference>
<evidence type="ECO:0000256" key="4">
    <source>
        <dbReference type="PROSITE-ProRule" id="PRU00146"/>
    </source>
</evidence>
<feature type="domain" description="PHD-type" evidence="7">
    <location>
        <begin position="96"/>
        <end position="153"/>
    </location>
</feature>
<feature type="region of interest" description="Disordered" evidence="5">
    <location>
        <begin position="177"/>
        <end position="206"/>
    </location>
</feature>
<feature type="compositionally biased region" description="Polar residues" evidence="5">
    <location>
        <begin position="582"/>
        <end position="593"/>
    </location>
</feature>
<name>A0AAN8PYQ1_PATCE</name>
<comment type="caution">
    <text evidence="8">The sequence shown here is derived from an EMBL/GenBank/DDBJ whole genome shotgun (WGS) entry which is preliminary data.</text>
</comment>